<dbReference type="Proteomes" id="UP001595859">
    <property type="component" value="Unassembled WGS sequence"/>
</dbReference>
<dbReference type="Gene3D" id="2.40.260.10">
    <property type="entry name" value="Sortase"/>
    <property type="match status" value="1"/>
</dbReference>
<dbReference type="InterPro" id="IPR005754">
    <property type="entry name" value="Sortase"/>
</dbReference>
<reference evidence="3" key="1">
    <citation type="journal article" date="2019" name="Int. J. Syst. Evol. Microbiol.">
        <title>The Global Catalogue of Microorganisms (GCM) 10K type strain sequencing project: providing services to taxonomists for standard genome sequencing and annotation.</title>
        <authorList>
            <consortium name="The Broad Institute Genomics Platform"/>
            <consortium name="The Broad Institute Genome Sequencing Center for Infectious Disease"/>
            <person name="Wu L."/>
            <person name="Ma J."/>
        </authorList>
    </citation>
    <scope>NUCLEOTIDE SEQUENCE [LARGE SCALE GENOMIC DNA]</scope>
    <source>
        <strain evidence="3">ZS-22-S1</strain>
    </source>
</reference>
<sequence>MKVVTWVSAALVAVVAVVAVVIVGTQLRAVSTTATTQPTTTPPPADPGDPLRVTIPAIDVDAALVPVGLEPDGAMRTPEFGLAAWYSPGPRPGEPGPAVVVAHVDSAVGGPDVFYRLKELAAGDEVVVHYRAGAVTFVVTGKEQTAKTALPTERIWNGATAPVLRLITCGGAFDRAARSYLDNVIVYADQLG</sequence>
<dbReference type="Pfam" id="PF04203">
    <property type="entry name" value="Sortase"/>
    <property type="match status" value="1"/>
</dbReference>
<gene>
    <name evidence="2" type="ORF">ACFPCV_17385</name>
</gene>
<dbReference type="RefSeq" id="WP_378057231.1">
    <property type="nucleotide sequence ID" value="NZ_JBHSIS010000007.1"/>
</dbReference>
<dbReference type="InterPro" id="IPR042001">
    <property type="entry name" value="Sortase_F"/>
</dbReference>
<proteinExistence type="predicted"/>
<keyword evidence="3" id="KW-1185">Reference proteome</keyword>
<evidence type="ECO:0000313" key="3">
    <source>
        <dbReference type="Proteomes" id="UP001595859"/>
    </source>
</evidence>
<dbReference type="SUPFAM" id="SSF63817">
    <property type="entry name" value="Sortase"/>
    <property type="match status" value="1"/>
</dbReference>
<dbReference type="InterPro" id="IPR023365">
    <property type="entry name" value="Sortase_dom-sf"/>
</dbReference>
<protein>
    <submittedName>
        <fullName evidence="2">Sortase domain-bontaining protein</fullName>
    </submittedName>
</protein>
<dbReference type="CDD" id="cd05829">
    <property type="entry name" value="Sortase_F"/>
    <property type="match status" value="1"/>
</dbReference>
<evidence type="ECO:0000256" key="1">
    <source>
        <dbReference type="ARBA" id="ARBA00022801"/>
    </source>
</evidence>
<organism evidence="2 3">
    <name type="scientific">Actinophytocola glycyrrhizae</name>
    <dbReference type="NCBI Taxonomy" id="2044873"/>
    <lineage>
        <taxon>Bacteria</taxon>
        <taxon>Bacillati</taxon>
        <taxon>Actinomycetota</taxon>
        <taxon>Actinomycetes</taxon>
        <taxon>Pseudonocardiales</taxon>
        <taxon>Pseudonocardiaceae</taxon>
    </lineage>
</organism>
<comment type="caution">
    <text evidence="2">The sequence shown here is derived from an EMBL/GenBank/DDBJ whole genome shotgun (WGS) entry which is preliminary data.</text>
</comment>
<dbReference type="EMBL" id="JBHSIS010000007">
    <property type="protein sequence ID" value="MFC4855284.1"/>
    <property type="molecule type" value="Genomic_DNA"/>
</dbReference>
<accession>A0ABV9S2Y5</accession>
<evidence type="ECO:0000313" key="2">
    <source>
        <dbReference type="EMBL" id="MFC4855284.1"/>
    </source>
</evidence>
<keyword evidence="1" id="KW-0378">Hydrolase</keyword>
<name>A0ABV9S2Y5_9PSEU</name>